<dbReference type="GO" id="GO:0005737">
    <property type="term" value="C:cytoplasm"/>
    <property type="evidence" value="ECO:0007669"/>
    <property type="project" value="UniProtKB-SubCell"/>
</dbReference>
<dbReference type="Pfam" id="PF18808">
    <property type="entry name" value="Importin_rep_4"/>
    <property type="match status" value="1"/>
</dbReference>
<evidence type="ECO:0000256" key="5">
    <source>
        <dbReference type="ARBA" id="ARBA00022737"/>
    </source>
</evidence>
<dbReference type="OrthoDB" id="543373at2759"/>
<evidence type="ECO:0000259" key="10">
    <source>
        <dbReference type="Pfam" id="PF25780"/>
    </source>
</evidence>
<proteinExistence type="predicted"/>
<dbReference type="GO" id="GO:0006606">
    <property type="term" value="P:protein import into nucleus"/>
    <property type="evidence" value="ECO:0007669"/>
    <property type="project" value="InterPro"/>
</dbReference>
<dbReference type="InterPro" id="IPR011989">
    <property type="entry name" value="ARM-like"/>
</dbReference>
<feature type="region of interest" description="Disordered" evidence="8">
    <location>
        <begin position="280"/>
        <end position="314"/>
    </location>
</feature>
<dbReference type="InterPro" id="IPR058584">
    <property type="entry name" value="IMB1_TNPO1-like_TPR"/>
</dbReference>
<feature type="domain" description="IPO4/5-like TPR repeats" evidence="10">
    <location>
        <begin position="111"/>
        <end position="262"/>
    </location>
</feature>
<dbReference type="InterPro" id="IPR016024">
    <property type="entry name" value="ARM-type_fold"/>
</dbReference>
<keyword evidence="7" id="KW-0539">Nucleus</keyword>
<reference evidence="11 12" key="1">
    <citation type="submission" date="2016-07" db="EMBL/GenBank/DDBJ databases">
        <title>Draft genome of the white-rot fungus Obba rivulosa 3A-2.</title>
        <authorList>
            <consortium name="DOE Joint Genome Institute"/>
            <person name="Miettinen O."/>
            <person name="Riley R."/>
            <person name="Acob R."/>
            <person name="Barry K."/>
            <person name="Cullen D."/>
            <person name="De Vries R."/>
            <person name="Hainaut M."/>
            <person name="Hatakka A."/>
            <person name="Henrissat B."/>
            <person name="Hilden K."/>
            <person name="Kuo R."/>
            <person name="Labutti K."/>
            <person name="Lipzen A."/>
            <person name="Makela M.R."/>
            <person name="Sandor L."/>
            <person name="Spatafora J.W."/>
            <person name="Grigoriev I.V."/>
            <person name="Hibbett D.S."/>
        </authorList>
    </citation>
    <scope>NUCLEOTIDE SEQUENCE [LARGE SCALE GENOMIC DNA]</scope>
    <source>
        <strain evidence="11 12">3A-2</strain>
    </source>
</reference>
<evidence type="ECO:0000313" key="11">
    <source>
        <dbReference type="EMBL" id="OCH90756.1"/>
    </source>
</evidence>
<dbReference type="SUPFAM" id="SSF48371">
    <property type="entry name" value="ARM repeat"/>
    <property type="match status" value="1"/>
</dbReference>
<gene>
    <name evidence="11" type="ORF">OBBRIDRAFT_792952</name>
</gene>
<dbReference type="Proteomes" id="UP000250043">
    <property type="component" value="Unassembled WGS sequence"/>
</dbReference>
<dbReference type="AlphaFoldDB" id="A0A8E2AUD8"/>
<name>A0A8E2AUD8_9APHY</name>
<dbReference type="Pfam" id="PF25780">
    <property type="entry name" value="TPR_IPO5"/>
    <property type="match status" value="1"/>
</dbReference>
<dbReference type="InterPro" id="IPR057672">
    <property type="entry name" value="TPR_IPO4/5"/>
</dbReference>
<dbReference type="Pfam" id="PF25574">
    <property type="entry name" value="TPR_IMB1"/>
    <property type="match status" value="1"/>
</dbReference>
<evidence type="ECO:0000256" key="4">
    <source>
        <dbReference type="ARBA" id="ARBA00022490"/>
    </source>
</evidence>
<keyword evidence="5" id="KW-0677">Repeat</keyword>
<evidence type="ECO:0000256" key="7">
    <source>
        <dbReference type="ARBA" id="ARBA00023242"/>
    </source>
</evidence>
<feature type="domain" description="Importin subunit beta-1/Transportin-1-like TPR repeats" evidence="9">
    <location>
        <begin position="522"/>
        <end position="682"/>
    </location>
</feature>
<dbReference type="InterPro" id="IPR041389">
    <property type="entry name" value="Importin_rep_6"/>
</dbReference>
<evidence type="ECO:0000256" key="2">
    <source>
        <dbReference type="ARBA" id="ARBA00004496"/>
    </source>
</evidence>
<keyword evidence="12" id="KW-1185">Reference proteome</keyword>
<keyword evidence="4" id="KW-0963">Cytoplasm</keyword>
<dbReference type="PANTHER" id="PTHR10527">
    <property type="entry name" value="IMPORTIN BETA"/>
    <property type="match status" value="1"/>
</dbReference>
<evidence type="ECO:0000256" key="8">
    <source>
        <dbReference type="SAM" id="MobiDB-lite"/>
    </source>
</evidence>
<organism evidence="11 12">
    <name type="scientific">Obba rivulosa</name>
    <dbReference type="NCBI Taxonomy" id="1052685"/>
    <lineage>
        <taxon>Eukaryota</taxon>
        <taxon>Fungi</taxon>
        <taxon>Dikarya</taxon>
        <taxon>Basidiomycota</taxon>
        <taxon>Agaricomycotina</taxon>
        <taxon>Agaricomycetes</taxon>
        <taxon>Polyporales</taxon>
        <taxon>Gelatoporiaceae</taxon>
        <taxon>Obba</taxon>
    </lineage>
</organism>
<protein>
    <submittedName>
        <fullName evidence="11">ARM repeat-containing protein</fullName>
    </submittedName>
</protein>
<dbReference type="InterPro" id="IPR040122">
    <property type="entry name" value="Importin_beta"/>
</dbReference>
<evidence type="ECO:0000256" key="1">
    <source>
        <dbReference type="ARBA" id="ARBA00004123"/>
    </source>
</evidence>
<evidence type="ECO:0000259" key="9">
    <source>
        <dbReference type="Pfam" id="PF25574"/>
    </source>
</evidence>
<dbReference type="GO" id="GO:0005634">
    <property type="term" value="C:nucleus"/>
    <property type="evidence" value="ECO:0007669"/>
    <property type="project" value="UniProtKB-SubCell"/>
</dbReference>
<keyword evidence="3" id="KW-0813">Transport</keyword>
<dbReference type="Pfam" id="PF13513">
    <property type="entry name" value="HEAT_EZ"/>
    <property type="match status" value="1"/>
</dbReference>
<dbReference type="Gene3D" id="1.25.10.10">
    <property type="entry name" value="Leucine-rich Repeat Variant"/>
    <property type="match status" value="1"/>
</dbReference>
<keyword evidence="6" id="KW-0653">Protein transport</keyword>
<dbReference type="Pfam" id="PF18829">
    <property type="entry name" value="Importin_rep_6"/>
    <property type="match status" value="1"/>
</dbReference>
<accession>A0A8E2AUD8</accession>
<dbReference type="EMBL" id="KV722398">
    <property type="protein sequence ID" value="OCH90756.1"/>
    <property type="molecule type" value="Genomic_DNA"/>
</dbReference>
<evidence type="ECO:0000256" key="6">
    <source>
        <dbReference type="ARBA" id="ARBA00022927"/>
    </source>
</evidence>
<sequence>MDPVVPPEITAELTQILSNLVLGDNEIRSNAEKAVNERLAQSPELYLLALAQFSTSADTEVMRSFSLVLLRRLLFRSSPTHRVSLYDHLSSQSLATLERLLLHSLLREPAAVVRRKAVDTICDLANSSMARGRPWHALQVQSFTMAESPDAGAREAAHRVFSGSPNLIIDLQTDSVIAVLQKGLQDPQDIDVRLAALHAAVAYLSAFDVTQQAQALSLMYPMLNTLPSVPHSHLPAFLAALTPLASSYPVLFQPHLPALLRFLPALIVPAVDAGPTPTVARPNPGAGGSSFTFPPALTSGNGKGKAPETETDEEEEEVRKAALEFMISLSEAKPSMVKRAGEWTAVVVRGCLEGMGELPEDDTDIWLEADPSEDPTDDDYPHVYEQSLDRLACALGGKAVLPPAFQYIPGMLASHDWRLRHAGLMAIAAIAEGTNKVMQHELGTVVDLVTPMFADPHPRVRFAACQCVGQLCTDLEEVIQERYHQQLFNALIPALEAPEPRVHAHAAAALINFCEGVERETLLPYLDLIVERLLKLLNPGSTEPAKQPKRYVQEQVITTLAMVADASEATFAKHYAAIMPLLLNVLQNANSAEYRKLRVKAMECAGLIAIAVGRDVFRADAETFIQLLMRIQNSPVDPGDTMLNHYLIATWAKVCQAMGPEFEPYLPVVMPPLLHAANAKADVSIFDEDEQVEEKDGWETISMDGQQVGIKTSAIEEKCQAFETLVIYCSTLNARFAPYLTQSLELVLQSLKFYFHEGVREASALLIPMLLSCGKNSGTLTVQMVSATFSQLVNCIGIETDSSFLASLYKCFADSMRVLGGPPALSPEFHDGVVEATKRQLQALADKRKARGARPSTDLADDREDLMLLEEMEDFALEDMAKMLAMFDPSHPLLMAVSSVRDLGMQLSQWDSEDEGGSEG</sequence>
<comment type="subcellular location">
    <subcellularLocation>
        <location evidence="2">Cytoplasm</location>
    </subcellularLocation>
    <subcellularLocation>
        <location evidence="1">Nucleus</location>
    </subcellularLocation>
</comment>
<evidence type="ECO:0000256" key="3">
    <source>
        <dbReference type="ARBA" id="ARBA00022448"/>
    </source>
</evidence>
<dbReference type="InterPro" id="IPR041653">
    <property type="entry name" value="Importin_rep_4"/>
</dbReference>
<evidence type="ECO:0000313" key="12">
    <source>
        <dbReference type="Proteomes" id="UP000250043"/>
    </source>
</evidence>